<evidence type="ECO:0000313" key="4">
    <source>
        <dbReference type="Proteomes" id="UP000023152"/>
    </source>
</evidence>
<comment type="similarity">
    <text evidence="1">Belongs to the annexin family.</text>
</comment>
<comment type="caution">
    <text evidence="3">The sequence shown here is derived from an EMBL/GenBank/DDBJ whole genome shotgun (WGS) entry which is preliminary data.</text>
</comment>
<dbReference type="InterPro" id="IPR037104">
    <property type="entry name" value="Annexin_sf"/>
</dbReference>
<dbReference type="GO" id="GO:0005634">
    <property type="term" value="C:nucleus"/>
    <property type="evidence" value="ECO:0007669"/>
    <property type="project" value="TreeGrafter"/>
</dbReference>
<feature type="region of interest" description="Disordered" evidence="2">
    <location>
        <begin position="247"/>
        <end position="272"/>
    </location>
</feature>
<proteinExistence type="inferred from homology"/>
<gene>
    <name evidence="3" type="ORF">RFI_10352</name>
</gene>
<organism evidence="3 4">
    <name type="scientific">Reticulomyxa filosa</name>
    <dbReference type="NCBI Taxonomy" id="46433"/>
    <lineage>
        <taxon>Eukaryota</taxon>
        <taxon>Sar</taxon>
        <taxon>Rhizaria</taxon>
        <taxon>Retaria</taxon>
        <taxon>Foraminifera</taxon>
        <taxon>Monothalamids</taxon>
        <taxon>Reticulomyxidae</taxon>
        <taxon>Reticulomyxa</taxon>
    </lineage>
</organism>
<reference evidence="3 4" key="1">
    <citation type="journal article" date="2013" name="Curr. Biol.">
        <title>The Genome of the Foraminiferan Reticulomyxa filosa.</title>
        <authorList>
            <person name="Glockner G."/>
            <person name="Hulsmann N."/>
            <person name="Schleicher M."/>
            <person name="Noegel A.A."/>
            <person name="Eichinger L."/>
            <person name="Gallinger C."/>
            <person name="Pawlowski J."/>
            <person name="Sierra R."/>
            <person name="Euteneuer U."/>
            <person name="Pillet L."/>
            <person name="Moustafa A."/>
            <person name="Platzer M."/>
            <person name="Groth M."/>
            <person name="Szafranski K."/>
            <person name="Schliwa M."/>
        </authorList>
    </citation>
    <scope>NUCLEOTIDE SEQUENCE [LARGE SCALE GENOMIC DNA]</scope>
</reference>
<dbReference type="Gene3D" id="1.10.220.10">
    <property type="entry name" value="Annexin"/>
    <property type="match status" value="1"/>
</dbReference>
<evidence type="ECO:0000313" key="3">
    <source>
        <dbReference type="EMBL" id="ETO26784.1"/>
    </source>
</evidence>
<dbReference type="GO" id="GO:0005737">
    <property type="term" value="C:cytoplasm"/>
    <property type="evidence" value="ECO:0007669"/>
    <property type="project" value="TreeGrafter"/>
</dbReference>
<evidence type="ECO:0000256" key="2">
    <source>
        <dbReference type="SAM" id="MobiDB-lite"/>
    </source>
</evidence>
<dbReference type="PANTHER" id="PTHR10502">
    <property type="entry name" value="ANNEXIN"/>
    <property type="match status" value="1"/>
</dbReference>
<dbReference type="GO" id="GO:0005886">
    <property type="term" value="C:plasma membrane"/>
    <property type="evidence" value="ECO:0007669"/>
    <property type="project" value="TreeGrafter"/>
</dbReference>
<dbReference type="AlphaFoldDB" id="X6NM34"/>
<keyword evidence="4" id="KW-1185">Reference proteome</keyword>
<dbReference type="GO" id="GO:0012506">
    <property type="term" value="C:vesicle membrane"/>
    <property type="evidence" value="ECO:0007669"/>
    <property type="project" value="TreeGrafter"/>
</dbReference>
<sequence>MSFLFSFCSSKNASSTIPDTQNTERRPVRSDSTDTDGIGTKPDKRSARITELENQIKELKTKLENEKERGEDFEVANERLKLQIKEKAETASQLSEKEKEALDLLAEKEKEFDKLKQELAAAETELQQLKDEENEINTKMKEDYDKQTKEIKSSYEATVARYKNQMDESNKQIVETANKLRACEEERNKLLSTLSSNDKNAKNSNNVVTSQLQNYQKEKKELEGLVDQYKRSMQSLRDQIAAKDLLLSDNKNKQKEEAMDTKRLQDENDQLKSKTQALNSEMKTAQNNKVEVESQQSLLTKQIEELEAQLKLSNSELLASIAKKNGSATQQQDDKTWTETNVTRELILQWLKGSQEKVSKETKGKWFDDWNSQNNGLIHVRLDMLNVMIQLVELYCQSSGHSCNSATQLRNKVADELTQEFHRRFEEHLKTVNSAGDGECMSKTEFIDYFVPLLINGMPSNKPQGNRHSIATSPTIVGMKNFDVNTEVRHLQKLFDKPSPGNELVKEILKYNCQQRVELLKSWPELETNARKYLAGNALDLFLLMTKPFEECDAYWVRQAVSNRSMDAIIEIICTRTNAQLSQLQIAYVANDSKLLDDICSVKKSDNIKQIFQNLLSGKRSSEDDAVVDPAQVKQDAENLKTWLGGKKPNKSEIID</sequence>
<dbReference type="EMBL" id="ASPP01007638">
    <property type="protein sequence ID" value="ETO26784.1"/>
    <property type="molecule type" value="Genomic_DNA"/>
</dbReference>
<dbReference type="SUPFAM" id="SSF47874">
    <property type="entry name" value="Annexin"/>
    <property type="match status" value="1"/>
</dbReference>
<protein>
    <submittedName>
        <fullName evidence="3">Viral A-type inclusion protein</fullName>
    </submittedName>
</protein>
<feature type="compositionally biased region" description="Basic and acidic residues" evidence="2">
    <location>
        <begin position="22"/>
        <end position="32"/>
    </location>
</feature>
<evidence type="ECO:0000256" key="1">
    <source>
        <dbReference type="ARBA" id="ARBA00007831"/>
    </source>
</evidence>
<name>X6NM34_RETFI</name>
<dbReference type="GO" id="GO:0005544">
    <property type="term" value="F:calcium-dependent phospholipid binding"/>
    <property type="evidence" value="ECO:0007669"/>
    <property type="project" value="InterPro"/>
</dbReference>
<feature type="region of interest" description="Disordered" evidence="2">
    <location>
        <begin position="1"/>
        <end position="45"/>
    </location>
</feature>
<dbReference type="Proteomes" id="UP000023152">
    <property type="component" value="Unassembled WGS sequence"/>
</dbReference>
<dbReference type="PANTHER" id="PTHR10502:SF102">
    <property type="entry name" value="ANNEXIN B11"/>
    <property type="match status" value="1"/>
</dbReference>
<feature type="compositionally biased region" description="Basic and acidic residues" evidence="2">
    <location>
        <begin position="250"/>
        <end position="272"/>
    </location>
</feature>
<dbReference type="OrthoDB" id="37886at2759"/>
<dbReference type="GO" id="GO:0001786">
    <property type="term" value="F:phosphatidylserine binding"/>
    <property type="evidence" value="ECO:0007669"/>
    <property type="project" value="TreeGrafter"/>
</dbReference>
<feature type="compositionally biased region" description="Polar residues" evidence="2">
    <location>
        <begin position="7"/>
        <end position="21"/>
    </location>
</feature>
<dbReference type="GO" id="GO:0005509">
    <property type="term" value="F:calcium ion binding"/>
    <property type="evidence" value="ECO:0007669"/>
    <property type="project" value="InterPro"/>
</dbReference>
<feature type="non-terminal residue" evidence="3">
    <location>
        <position position="656"/>
    </location>
</feature>
<accession>X6NM34</accession>